<organism evidence="3 4">
    <name type="scientific">Polaribacter haliotis</name>
    <dbReference type="NCBI Taxonomy" id="1888915"/>
    <lineage>
        <taxon>Bacteria</taxon>
        <taxon>Pseudomonadati</taxon>
        <taxon>Bacteroidota</taxon>
        <taxon>Flavobacteriia</taxon>
        <taxon>Flavobacteriales</taxon>
        <taxon>Flavobacteriaceae</taxon>
    </lineage>
</organism>
<dbReference type="Proteomes" id="UP000516764">
    <property type="component" value="Chromosome"/>
</dbReference>
<dbReference type="SUPFAM" id="SSF51182">
    <property type="entry name" value="RmlC-like cupins"/>
    <property type="match status" value="1"/>
</dbReference>
<dbReference type="EMBL" id="CP061813">
    <property type="protein sequence ID" value="QOD62313.1"/>
    <property type="molecule type" value="Genomic_DNA"/>
</dbReference>
<proteinExistence type="predicted"/>
<dbReference type="OrthoDB" id="997205at2"/>
<dbReference type="Gene3D" id="2.60.120.10">
    <property type="entry name" value="Jelly Rolls"/>
    <property type="match status" value="1"/>
</dbReference>
<dbReference type="InterPro" id="IPR014710">
    <property type="entry name" value="RmlC-like_jellyroll"/>
</dbReference>
<keyword evidence="4" id="KW-1185">Reference proteome</keyword>
<dbReference type="InterPro" id="IPR011051">
    <property type="entry name" value="RmlC_Cupin_sf"/>
</dbReference>
<keyword evidence="1" id="KW-0238">DNA-binding</keyword>
<sequence length="111" mass="12513">MNIASFFEDIKFNDEKPALSLLLETDFSKEIRIVFKEGQTMEDHQAPFAIIVHIVEGIIDFGVSGEVRRLDSGHILSLKPHEVHNLTAIVDSVVRLTLSKTDSVKRVKEVL</sequence>
<dbReference type="GO" id="GO:0006355">
    <property type="term" value="P:regulation of DNA-templated transcription"/>
    <property type="evidence" value="ECO:0007669"/>
    <property type="project" value="InterPro"/>
</dbReference>
<accession>A0A7L8AK05</accession>
<reference evidence="3 4" key="1">
    <citation type="journal article" date="2016" name="Int. J. Syst. Evol. Microbiol.">
        <title>Polaribacter haliotis sp. nov., isolated from the gut of abalone Haliotis discus hannai.</title>
        <authorList>
            <person name="Kim Y.O."/>
            <person name="Park I.S."/>
            <person name="Park S."/>
            <person name="Nam B.H."/>
            <person name="Park J.M."/>
            <person name="Kim D.G."/>
            <person name="Yoon J.H."/>
        </authorList>
    </citation>
    <scope>NUCLEOTIDE SEQUENCE [LARGE SCALE GENOMIC DNA]</scope>
    <source>
        <strain evidence="3 4">KCTC 52418</strain>
    </source>
</reference>
<feature type="domain" description="AraC-type arabinose-binding/dimerisation" evidence="2">
    <location>
        <begin position="38"/>
        <end position="90"/>
    </location>
</feature>
<dbReference type="Pfam" id="PF02311">
    <property type="entry name" value="AraC_binding"/>
    <property type="match status" value="1"/>
</dbReference>
<evidence type="ECO:0000259" key="2">
    <source>
        <dbReference type="Pfam" id="PF02311"/>
    </source>
</evidence>
<evidence type="ECO:0000313" key="4">
    <source>
        <dbReference type="Proteomes" id="UP000516764"/>
    </source>
</evidence>
<dbReference type="RefSeq" id="WP_088354759.1">
    <property type="nucleotide sequence ID" value="NZ_CP061813.1"/>
</dbReference>
<evidence type="ECO:0000256" key="1">
    <source>
        <dbReference type="ARBA" id="ARBA00023125"/>
    </source>
</evidence>
<name>A0A7L8AK05_9FLAO</name>
<dbReference type="KEGG" id="phal:H9I45_07685"/>
<dbReference type="AlphaFoldDB" id="A0A7L8AK05"/>
<gene>
    <name evidence="3" type="ORF">H9I45_07685</name>
</gene>
<dbReference type="GO" id="GO:0003677">
    <property type="term" value="F:DNA binding"/>
    <property type="evidence" value="ECO:0007669"/>
    <property type="project" value="UniProtKB-KW"/>
</dbReference>
<protein>
    <submittedName>
        <fullName evidence="3">AraC family ligand binding domain-containing protein</fullName>
    </submittedName>
</protein>
<dbReference type="InterPro" id="IPR003313">
    <property type="entry name" value="AraC-bd"/>
</dbReference>
<evidence type="ECO:0000313" key="3">
    <source>
        <dbReference type="EMBL" id="QOD62313.1"/>
    </source>
</evidence>